<feature type="region of interest" description="Disordered" evidence="3">
    <location>
        <begin position="18"/>
        <end position="190"/>
    </location>
</feature>
<comment type="subcellular location">
    <subcellularLocation>
        <location evidence="1">Cell membrane</location>
        <topology evidence="1">Multi-pass membrane protein</topology>
    </subcellularLocation>
</comment>
<name>A0ABU7C8M4_9TELE</name>
<comment type="caution">
    <text evidence="5">The sequence shown here is derived from an EMBL/GenBank/DDBJ whole genome shotgun (WGS) entry which is preliminary data.</text>
</comment>
<feature type="compositionally biased region" description="Basic residues" evidence="3">
    <location>
        <begin position="70"/>
        <end position="79"/>
    </location>
</feature>
<gene>
    <name evidence="5" type="ORF">ATANTOWER_016856</name>
</gene>
<evidence type="ECO:0000256" key="3">
    <source>
        <dbReference type="SAM" id="MobiDB-lite"/>
    </source>
</evidence>
<feature type="compositionally biased region" description="Polar residues" evidence="3">
    <location>
        <begin position="149"/>
        <end position="171"/>
    </location>
</feature>
<feature type="compositionally biased region" description="Polar residues" evidence="3">
    <location>
        <begin position="103"/>
        <end position="115"/>
    </location>
</feature>
<dbReference type="EMBL" id="JAHUTI010082161">
    <property type="protein sequence ID" value="MED6259091.1"/>
    <property type="molecule type" value="Genomic_DNA"/>
</dbReference>
<sequence>MRDQLTKSIIYKFGGYTKHRQKAEAEISREGGRENACVFHREQEKGHSSHSKEAALPTETQNHQHPCQPSKKRQSRAKPSRGSPHANATATPHILPYIGRGTVKTTNPKHTTPTRNHPADKQSPSQYKAEKPGATAEPSDARPAAPTHGGQSCQSTPYSGGQNATMSTQSKSRAHSPHRANTPPPALQNQSLQKCPLCEKKTHSIQQEGPGFDSQPGVCLHGVCMFSSYMCGFFTRHIFHLWTAPPSSVKKALDPKGVLMGQFASKSNARGVHFSTNEEGPPRYSSHHFQGNTVHRSNGLQIPPTIVVSDEESSTSERRGSRAELRRSSVYSTMDQVPHLEHYANSLPRQLMKTRPSFETLRKTFEASFCSFFI</sequence>
<dbReference type="InterPro" id="IPR013612">
    <property type="entry name" value="AA_permease_N"/>
</dbReference>
<feature type="domain" description="Amino acid permease N-terminal" evidence="4">
    <location>
        <begin position="329"/>
        <end position="365"/>
    </location>
</feature>
<evidence type="ECO:0000259" key="4">
    <source>
        <dbReference type="Pfam" id="PF08403"/>
    </source>
</evidence>
<organism evidence="5 6">
    <name type="scientific">Ataeniobius toweri</name>
    <dbReference type="NCBI Taxonomy" id="208326"/>
    <lineage>
        <taxon>Eukaryota</taxon>
        <taxon>Metazoa</taxon>
        <taxon>Chordata</taxon>
        <taxon>Craniata</taxon>
        <taxon>Vertebrata</taxon>
        <taxon>Euteleostomi</taxon>
        <taxon>Actinopterygii</taxon>
        <taxon>Neopterygii</taxon>
        <taxon>Teleostei</taxon>
        <taxon>Neoteleostei</taxon>
        <taxon>Acanthomorphata</taxon>
        <taxon>Ovalentaria</taxon>
        <taxon>Atherinomorphae</taxon>
        <taxon>Cyprinodontiformes</taxon>
        <taxon>Goodeidae</taxon>
        <taxon>Ataeniobius</taxon>
    </lineage>
</organism>
<keyword evidence="6" id="KW-1185">Reference proteome</keyword>
<proteinExistence type="predicted"/>
<dbReference type="Pfam" id="PF08403">
    <property type="entry name" value="AA_permease_N"/>
    <property type="match status" value="1"/>
</dbReference>
<feature type="compositionally biased region" description="Basic and acidic residues" evidence="3">
    <location>
        <begin position="22"/>
        <end position="53"/>
    </location>
</feature>
<evidence type="ECO:0000256" key="2">
    <source>
        <dbReference type="ARBA" id="ARBA00022448"/>
    </source>
</evidence>
<feature type="compositionally biased region" description="Polar residues" evidence="3">
    <location>
        <begin position="58"/>
        <end position="67"/>
    </location>
</feature>
<accession>A0ABU7C8M4</accession>
<dbReference type="Proteomes" id="UP001345963">
    <property type="component" value="Unassembled WGS sequence"/>
</dbReference>
<protein>
    <recommendedName>
        <fullName evidence="4">Amino acid permease N-terminal domain-containing protein</fullName>
    </recommendedName>
</protein>
<evidence type="ECO:0000313" key="6">
    <source>
        <dbReference type="Proteomes" id="UP001345963"/>
    </source>
</evidence>
<evidence type="ECO:0000313" key="5">
    <source>
        <dbReference type="EMBL" id="MED6259091.1"/>
    </source>
</evidence>
<keyword evidence="2" id="KW-0813">Transport</keyword>
<reference evidence="5 6" key="1">
    <citation type="submission" date="2021-07" db="EMBL/GenBank/DDBJ databases">
        <authorList>
            <person name="Palmer J.M."/>
        </authorList>
    </citation>
    <scope>NUCLEOTIDE SEQUENCE [LARGE SCALE GENOMIC DNA]</scope>
    <source>
        <strain evidence="5 6">AT_MEX2019</strain>
        <tissue evidence="5">Muscle</tissue>
    </source>
</reference>
<evidence type="ECO:0000256" key="1">
    <source>
        <dbReference type="ARBA" id="ARBA00004651"/>
    </source>
</evidence>